<dbReference type="GO" id="GO:0051301">
    <property type="term" value="P:cell division"/>
    <property type="evidence" value="ECO:0007669"/>
    <property type="project" value="InterPro"/>
</dbReference>
<dbReference type="EMBL" id="JAATIQ010000159">
    <property type="protein sequence ID" value="KAF4375854.1"/>
    <property type="molecule type" value="Genomic_DNA"/>
</dbReference>
<accession>A0A7J6FYM6</accession>
<dbReference type="GO" id="GO:0008764">
    <property type="term" value="F:UDP-N-acetylmuramoylalanine-D-glutamate ligase activity"/>
    <property type="evidence" value="ECO:0007669"/>
    <property type="project" value="InterPro"/>
</dbReference>
<dbReference type="AlphaFoldDB" id="A0A7J6FYM6"/>
<dbReference type="Gene3D" id="3.90.190.20">
    <property type="entry name" value="Mur ligase, C-terminal domain"/>
    <property type="match status" value="1"/>
</dbReference>
<evidence type="ECO:0000313" key="5">
    <source>
        <dbReference type="EMBL" id="KAF4375854.1"/>
    </source>
</evidence>
<protein>
    <recommendedName>
        <fullName evidence="7">Pentatricopeptide repeat-containing protein</fullName>
    </recommendedName>
</protein>
<dbReference type="InterPro" id="IPR005762">
    <property type="entry name" value="MurD"/>
</dbReference>
<evidence type="ECO:0000256" key="2">
    <source>
        <dbReference type="ARBA" id="ARBA00022598"/>
    </source>
</evidence>
<organism evidence="5 6">
    <name type="scientific">Cannabis sativa</name>
    <name type="common">Hemp</name>
    <name type="synonym">Marijuana</name>
    <dbReference type="NCBI Taxonomy" id="3483"/>
    <lineage>
        <taxon>Eukaryota</taxon>
        <taxon>Viridiplantae</taxon>
        <taxon>Streptophyta</taxon>
        <taxon>Embryophyta</taxon>
        <taxon>Tracheophyta</taxon>
        <taxon>Spermatophyta</taxon>
        <taxon>Magnoliopsida</taxon>
        <taxon>eudicotyledons</taxon>
        <taxon>Gunneridae</taxon>
        <taxon>Pentapetalae</taxon>
        <taxon>rosids</taxon>
        <taxon>fabids</taxon>
        <taxon>Rosales</taxon>
        <taxon>Cannabaceae</taxon>
        <taxon>Cannabis</taxon>
    </lineage>
</organism>
<evidence type="ECO:0000256" key="3">
    <source>
        <dbReference type="ARBA" id="ARBA00022741"/>
    </source>
</evidence>
<evidence type="ECO:0000313" key="6">
    <source>
        <dbReference type="Proteomes" id="UP000583929"/>
    </source>
</evidence>
<keyword evidence="1" id="KW-0963">Cytoplasm</keyword>
<evidence type="ECO:0000256" key="4">
    <source>
        <dbReference type="ARBA" id="ARBA00022840"/>
    </source>
</evidence>
<evidence type="ECO:0000256" key="1">
    <source>
        <dbReference type="ARBA" id="ARBA00022490"/>
    </source>
</evidence>
<dbReference type="GO" id="GO:0005524">
    <property type="term" value="F:ATP binding"/>
    <property type="evidence" value="ECO:0007669"/>
    <property type="project" value="UniProtKB-KW"/>
</dbReference>
<keyword evidence="6" id="KW-1185">Reference proteome</keyword>
<gene>
    <name evidence="5" type="ORF">G4B88_002201</name>
</gene>
<dbReference type="InterPro" id="IPR046848">
    <property type="entry name" value="E_motif"/>
</dbReference>
<reference evidence="5 6" key="1">
    <citation type="journal article" date="2020" name="bioRxiv">
        <title>Sequence and annotation of 42 cannabis genomes reveals extensive copy number variation in cannabinoid synthesis and pathogen resistance genes.</title>
        <authorList>
            <person name="Mckernan K.J."/>
            <person name="Helbert Y."/>
            <person name="Kane L.T."/>
            <person name="Ebling H."/>
            <person name="Zhang L."/>
            <person name="Liu B."/>
            <person name="Eaton Z."/>
            <person name="Mclaughlin S."/>
            <person name="Kingan S."/>
            <person name="Baybayan P."/>
            <person name="Concepcion G."/>
            <person name="Jordan M."/>
            <person name="Riva A."/>
            <person name="Barbazuk W."/>
            <person name="Harkins T."/>
        </authorList>
    </citation>
    <scope>NUCLEOTIDE SEQUENCE [LARGE SCALE GENOMIC DNA]</scope>
    <source>
        <strain evidence="6">cv. Jamaican Lion 4</strain>
        <tissue evidence="5">Leaf</tissue>
    </source>
</reference>
<comment type="caution">
    <text evidence="5">The sequence shown here is derived from an EMBL/GenBank/DDBJ whole genome shotgun (WGS) entry which is preliminary data.</text>
</comment>
<dbReference type="Pfam" id="PF20431">
    <property type="entry name" value="E_motif"/>
    <property type="match status" value="1"/>
</dbReference>
<sequence>MYAEENRWKEVSKIWTTMKGLGVEKRCPGSSWIEIQSKIHQFAASENAHLACPEVYKLLGELDGQIKLSGFILELRNYPGIKIDSEEKIANLEVSALGVDSKLKLDAMKVMGTHNYYHAAVVGLGIGVDVEAIGSTIEKLRLPLHRMQIVCNDNHGITWVNDSKATNFDATYAGLMGLKGRKSCYVHCAIRQRSQ</sequence>
<dbReference type="Proteomes" id="UP000583929">
    <property type="component" value="Unassembled WGS sequence"/>
</dbReference>
<evidence type="ECO:0008006" key="7">
    <source>
        <dbReference type="Google" id="ProtNLM"/>
    </source>
</evidence>
<keyword evidence="4" id="KW-0067">ATP-binding</keyword>
<dbReference type="PANTHER" id="PTHR43692">
    <property type="entry name" value="UDP-N-ACETYLMURAMOYLALANINE--D-GLUTAMATE LIGASE"/>
    <property type="match status" value="1"/>
</dbReference>
<dbReference type="InterPro" id="IPR036615">
    <property type="entry name" value="Mur_ligase_C_dom_sf"/>
</dbReference>
<name>A0A7J6FYM6_CANSA</name>
<dbReference type="GO" id="GO:0008360">
    <property type="term" value="P:regulation of cell shape"/>
    <property type="evidence" value="ECO:0007669"/>
    <property type="project" value="InterPro"/>
</dbReference>
<dbReference type="PANTHER" id="PTHR43692:SF1">
    <property type="entry name" value="UDP-N-ACETYLMURAMOYLALANINE--D-GLUTAMATE LIGASE"/>
    <property type="match status" value="1"/>
</dbReference>
<dbReference type="GO" id="GO:0005737">
    <property type="term" value="C:cytoplasm"/>
    <property type="evidence" value="ECO:0007669"/>
    <property type="project" value="InterPro"/>
</dbReference>
<dbReference type="SUPFAM" id="SSF53244">
    <property type="entry name" value="MurD-like peptide ligases, peptide-binding domain"/>
    <property type="match status" value="1"/>
</dbReference>
<keyword evidence="3" id="KW-0547">Nucleotide-binding</keyword>
<proteinExistence type="predicted"/>
<keyword evidence="2" id="KW-0436">Ligase</keyword>